<dbReference type="EMBL" id="CP036347">
    <property type="protein sequence ID" value="QDU04218.1"/>
    <property type="molecule type" value="Genomic_DNA"/>
</dbReference>
<dbReference type="GO" id="GO:0008270">
    <property type="term" value="F:zinc ion binding"/>
    <property type="evidence" value="ECO:0007669"/>
    <property type="project" value="UniProtKB-KW"/>
</dbReference>
<keyword evidence="4" id="KW-0479">Metal-binding</keyword>
<dbReference type="InterPro" id="IPR051060">
    <property type="entry name" value="Carbamoyltrans_HypF-like"/>
</dbReference>
<keyword evidence="3" id="KW-0436">Ligase</keyword>
<dbReference type="InterPro" id="IPR017945">
    <property type="entry name" value="DHBP_synth_RibB-like_a/b_dom"/>
</dbReference>
<keyword evidence="6" id="KW-0862">Zinc</keyword>
<comment type="catalytic activity">
    <reaction evidence="9">
        <text>an acyl phosphate + H2O = a carboxylate + phosphate + H(+)</text>
        <dbReference type="Rhea" id="RHEA:14965"/>
        <dbReference type="ChEBI" id="CHEBI:15377"/>
        <dbReference type="ChEBI" id="CHEBI:15378"/>
        <dbReference type="ChEBI" id="CHEBI:29067"/>
        <dbReference type="ChEBI" id="CHEBI:43474"/>
        <dbReference type="ChEBI" id="CHEBI:59918"/>
        <dbReference type="EC" id="3.6.1.7"/>
    </reaction>
</comment>
<dbReference type="GO" id="GO:0003998">
    <property type="term" value="F:acylphosphatase activity"/>
    <property type="evidence" value="ECO:0007669"/>
    <property type="project" value="UniProtKB-EC"/>
</dbReference>
<dbReference type="RefSeq" id="WP_145042011.1">
    <property type="nucleotide sequence ID" value="NZ_CP036347.1"/>
</dbReference>
<dbReference type="NCBIfam" id="TIGR00143">
    <property type="entry name" value="hypF"/>
    <property type="match status" value="1"/>
</dbReference>
<dbReference type="Pfam" id="PF22521">
    <property type="entry name" value="HypF_C_2"/>
    <property type="match status" value="1"/>
</dbReference>
<evidence type="ECO:0000259" key="10">
    <source>
        <dbReference type="PROSITE" id="PS51160"/>
    </source>
</evidence>
<dbReference type="GO" id="GO:0051604">
    <property type="term" value="P:protein maturation"/>
    <property type="evidence" value="ECO:0007669"/>
    <property type="project" value="TreeGrafter"/>
</dbReference>
<evidence type="ECO:0000256" key="7">
    <source>
        <dbReference type="ARBA" id="ARBA00048220"/>
    </source>
</evidence>
<dbReference type="Gene3D" id="3.90.870.50">
    <property type="match status" value="1"/>
</dbReference>
<evidence type="ECO:0000256" key="1">
    <source>
        <dbReference type="ARBA" id="ARBA00004711"/>
    </source>
</evidence>
<dbReference type="InterPro" id="IPR001792">
    <property type="entry name" value="Acylphosphatase-like_dom"/>
</dbReference>
<dbReference type="SUPFAM" id="SSF55821">
    <property type="entry name" value="YrdC/RibB"/>
    <property type="match status" value="1"/>
</dbReference>
<keyword evidence="5" id="KW-0863">Zinc-finger</keyword>
<evidence type="ECO:0000256" key="5">
    <source>
        <dbReference type="ARBA" id="ARBA00022771"/>
    </source>
</evidence>
<dbReference type="InterPro" id="IPR036046">
    <property type="entry name" value="Acylphosphatase-like_dom_sf"/>
</dbReference>
<dbReference type="EC" id="6.2.-.-" evidence="8"/>
<dbReference type="GO" id="GO:0016743">
    <property type="term" value="F:carboxyl- or carbamoyltransferase activity"/>
    <property type="evidence" value="ECO:0007669"/>
    <property type="project" value="UniProtKB-UniRule"/>
</dbReference>
<dbReference type="PROSITE" id="PS51160">
    <property type="entry name" value="ACYLPHOSPHATASE_3"/>
    <property type="match status" value="1"/>
</dbReference>
<evidence type="ECO:0000256" key="6">
    <source>
        <dbReference type="ARBA" id="ARBA00022833"/>
    </source>
</evidence>
<dbReference type="PROSITE" id="PS51163">
    <property type="entry name" value="YRDC"/>
    <property type="match status" value="1"/>
</dbReference>
<evidence type="ECO:0000256" key="9">
    <source>
        <dbReference type="PROSITE-ProRule" id="PRU00520"/>
    </source>
</evidence>
<dbReference type="GO" id="GO:0003725">
    <property type="term" value="F:double-stranded RNA binding"/>
    <property type="evidence" value="ECO:0007669"/>
    <property type="project" value="InterPro"/>
</dbReference>
<evidence type="ECO:0000313" key="13">
    <source>
        <dbReference type="Proteomes" id="UP000320722"/>
    </source>
</evidence>
<dbReference type="InterPro" id="IPR041440">
    <property type="entry name" value="HypF_C"/>
</dbReference>
<comment type="pathway">
    <text evidence="1">Protein modification; [NiFe] hydrogenase maturation.</text>
</comment>
<dbReference type="GO" id="GO:0016874">
    <property type="term" value="F:ligase activity"/>
    <property type="evidence" value="ECO:0007669"/>
    <property type="project" value="UniProtKB-UniRule"/>
</dbReference>
<proteinExistence type="inferred from homology"/>
<dbReference type="Pfam" id="PF01300">
    <property type="entry name" value="Sua5_yciO_yrdC"/>
    <property type="match status" value="1"/>
</dbReference>
<gene>
    <name evidence="12" type="primary">hypF</name>
    <name evidence="12" type="ORF">V6x_39450</name>
</gene>
<evidence type="ECO:0000256" key="3">
    <source>
        <dbReference type="ARBA" id="ARBA00022598"/>
    </source>
</evidence>
<dbReference type="PANTHER" id="PTHR42959">
    <property type="entry name" value="CARBAMOYLTRANSFERASE"/>
    <property type="match status" value="1"/>
</dbReference>
<feature type="domain" description="YrdC-like" evidence="11">
    <location>
        <begin position="212"/>
        <end position="397"/>
    </location>
</feature>
<reference evidence="12 13" key="1">
    <citation type="submission" date="2019-02" db="EMBL/GenBank/DDBJ databases">
        <title>Deep-cultivation of Planctomycetes and their phenomic and genomic characterization uncovers novel biology.</title>
        <authorList>
            <person name="Wiegand S."/>
            <person name="Jogler M."/>
            <person name="Boedeker C."/>
            <person name="Pinto D."/>
            <person name="Vollmers J."/>
            <person name="Rivas-Marin E."/>
            <person name="Kohn T."/>
            <person name="Peeters S.H."/>
            <person name="Heuer A."/>
            <person name="Rast P."/>
            <person name="Oberbeckmann S."/>
            <person name="Bunk B."/>
            <person name="Jeske O."/>
            <person name="Meyerdierks A."/>
            <person name="Storesund J.E."/>
            <person name="Kallscheuer N."/>
            <person name="Luecker S."/>
            <person name="Lage O.M."/>
            <person name="Pohl T."/>
            <person name="Merkel B.J."/>
            <person name="Hornburger P."/>
            <person name="Mueller R.-W."/>
            <person name="Bruemmer F."/>
            <person name="Labrenz M."/>
            <person name="Spormann A.M."/>
            <person name="Op den Camp H."/>
            <person name="Overmann J."/>
            <person name="Amann R."/>
            <person name="Jetten M.S.M."/>
            <person name="Mascher T."/>
            <person name="Medema M.H."/>
            <person name="Devos D.P."/>
            <person name="Kaster A.-K."/>
            <person name="Ovreas L."/>
            <person name="Rohde M."/>
            <person name="Galperin M.Y."/>
            <person name="Jogler C."/>
        </authorList>
    </citation>
    <scope>NUCLEOTIDE SEQUENCE [LARGE SCALE GENOMIC DNA]</scope>
    <source>
        <strain evidence="12 13">V6</strain>
    </source>
</reference>
<dbReference type="Pfam" id="PF00708">
    <property type="entry name" value="Acylphosphatase"/>
    <property type="match status" value="1"/>
</dbReference>
<dbReference type="AlphaFoldDB" id="A0A517WG29"/>
<dbReference type="InterPro" id="IPR006070">
    <property type="entry name" value="Sua5-like_dom"/>
</dbReference>
<dbReference type="Pfam" id="PF07503">
    <property type="entry name" value="zf-HYPF"/>
    <property type="match status" value="2"/>
</dbReference>
<name>A0A517WG29_9PLAN</name>
<evidence type="ECO:0000259" key="11">
    <source>
        <dbReference type="PROSITE" id="PS51163"/>
    </source>
</evidence>
<evidence type="ECO:0000256" key="8">
    <source>
        <dbReference type="PIRNR" id="PIRNR006256"/>
    </source>
</evidence>
<keyword evidence="12" id="KW-0808">Transferase</keyword>
<evidence type="ECO:0000256" key="4">
    <source>
        <dbReference type="ARBA" id="ARBA00022723"/>
    </source>
</evidence>
<dbReference type="UniPathway" id="UPA00335"/>
<dbReference type="PANTHER" id="PTHR42959:SF1">
    <property type="entry name" value="CARBAMOYLTRANSFERASE HYPF"/>
    <property type="match status" value="1"/>
</dbReference>
<protein>
    <recommendedName>
        <fullName evidence="8">Carbamoyltransferase</fullName>
        <ecNumber evidence="8">6.2.-.-</ecNumber>
    </recommendedName>
</protein>
<dbReference type="Gene3D" id="3.30.420.40">
    <property type="match status" value="1"/>
</dbReference>
<dbReference type="Gene3D" id="3.30.110.120">
    <property type="match status" value="1"/>
</dbReference>
<feature type="domain" description="Acylphosphatase-like" evidence="10">
    <location>
        <begin position="15"/>
        <end position="101"/>
    </location>
</feature>
<feature type="active site" evidence="9">
    <location>
        <position position="48"/>
    </location>
</feature>
<comment type="similarity">
    <text evidence="2 8">Belongs to the carbamoyltransferase HypF family.</text>
</comment>
<dbReference type="InterPro" id="IPR055128">
    <property type="entry name" value="HypF_C_2"/>
</dbReference>
<organism evidence="12 13">
    <name type="scientific">Gimesia chilikensis</name>
    <dbReference type="NCBI Taxonomy" id="2605989"/>
    <lineage>
        <taxon>Bacteria</taxon>
        <taxon>Pseudomonadati</taxon>
        <taxon>Planctomycetota</taxon>
        <taxon>Planctomycetia</taxon>
        <taxon>Planctomycetales</taxon>
        <taxon>Planctomycetaceae</taxon>
        <taxon>Gimesia</taxon>
    </lineage>
</organism>
<feature type="active site" evidence="9">
    <location>
        <position position="30"/>
    </location>
</feature>
<dbReference type="Proteomes" id="UP000320722">
    <property type="component" value="Chromosome"/>
</dbReference>
<evidence type="ECO:0000256" key="2">
    <source>
        <dbReference type="ARBA" id="ARBA00008097"/>
    </source>
</evidence>
<dbReference type="Gene3D" id="3.30.420.360">
    <property type="match status" value="1"/>
</dbReference>
<dbReference type="PIRSF" id="PIRSF006256">
    <property type="entry name" value="CMPcnvr_hdrg_mat"/>
    <property type="match status" value="1"/>
</dbReference>
<dbReference type="InterPro" id="IPR011125">
    <property type="entry name" value="Znf_HypF"/>
</dbReference>
<keyword evidence="9" id="KW-0378">Hydrolase</keyword>
<accession>A0A517WG29</accession>
<dbReference type="Pfam" id="PF17788">
    <property type="entry name" value="HypF_C"/>
    <property type="match status" value="1"/>
</dbReference>
<sequence>MNRQAISNPEATQIAVQITCNGRVQGIGLRPAVARWAQKLGLAGSICNTSAGVKLHVEGPAPLVQRFEEGLEAHLPVEAVLETRECQAVEYEGMSSFQIQERDEVGLLRTAVPSDQALCQACLEEIFDPDDLRFQYPFNSCTDCGPRYSLIKAMPYERRQTGMAEFDMCEACAAEYESATDRRFHAQTIACPDCGPQVWGADSQGNTVSSGQTAIESAAQALARGQIVGLRGLGGYQLLVDARSDAAVQILRRLKHRPSKPLAVMVRSLAEAQRLAIVDNVEAGELSSAVAPIVLLSARQESGLSRELNAGLQTLGVMLPTTPLHALLLDQCRFPLVVTSANRKGSPIPFQSKAIEAEIREGAEVWLEHDRPIQRPIDDSVVRVMAGRCITIRLARGLAPLSLPVKSDESLMATGGQQKSAFALCNGQQAILGPHIGELDHVAACERYLGQLEALKQLYNVSPAGLVCDQHPDYFTTQWAERENIPLELVQHHHAHIAAGMLEQGWLERRVLGVAFDGTGWGEDQTIWGGEFLLATVREYERVGRLLPFALPGGEQAIREPWRIAVTLLTDAVGDQAAYQLEIEQAQVATLLKIAQSRRLSPLTSSAGRLFDGVASLILGCRLSGFEGQPAMLLEATCDAAESGAYDFPIQEGDLRELDWRPAVRQIWEDRLQGVEPGRMAMRFHRGLARGIALFCASYVELPVVLGGGVFQNRRLVELVAAEIRQNGQELGLPGRIPPNDGGLAAGQLAIALARRERKETNRCA</sequence>
<evidence type="ECO:0000313" key="12">
    <source>
        <dbReference type="EMBL" id="QDU04218.1"/>
    </source>
</evidence>
<dbReference type="SUPFAM" id="SSF54975">
    <property type="entry name" value="Acylphosphatase/BLUF domain-like"/>
    <property type="match status" value="1"/>
</dbReference>
<dbReference type="InterPro" id="IPR004421">
    <property type="entry name" value="Carbamoyltransferase_HypF"/>
</dbReference>
<comment type="catalytic activity">
    <reaction evidence="7">
        <text>C-terminal L-cysteinyl-[HypE protein] + carbamoyl phosphate + ATP + H2O = C-terminal S-carboxamide-L-cysteinyl-[HypE protein] + AMP + phosphate + diphosphate + H(+)</text>
        <dbReference type="Rhea" id="RHEA:55636"/>
        <dbReference type="Rhea" id="RHEA-COMP:14247"/>
        <dbReference type="Rhea" id="RHEA-COMP:14392"/>
        <dbReference type="ChEBI" id="CHEBI:15377"/>
        <dbReference type="ChEBI" id="CHEBI:15378"/>
        <dbReference type="ChEBI" id="CHEBI:30616"/>
        <dbReference type="ChEBI" id="CHEBI:33019"/>
        <dbReference type="ChEBI" id="CHEBI:43474"/>
        <dbReference type="ChEBI" id="CHEBI:58228"/>
        <dbReference type="ChEBI" id="CHEBI:76913"/>
        <dbReference type="ChEBI" id="CHEBI:139126"/>
        <dbReference type="ChEBI" id="CHEBI:456215"/>
    </reaction>
</comment>